<keyword evidence="2" id="KW-1185">Reference proteome</keyword>
<dbReference type="AlphaFoldDB" id="A0A5B0GWC3"/>
<gene>
    <name evidence="1" type="ORF">FVF58_24245</name>
</gene>
<dbReference type="RefSeq" id="WP_149672371.1">
    <property type="nucleotide sequence ID" value="NZ_VTUZ01000017.1"/>
</dbReference>
<accession>A0A5B0GWC3</accession>
<proteinExistence type="predicted"/>
<organism evidence="1 2">
    <name type="scientific">Paraburkholderia panacisoli</name>
    <dbReference type="NCBI Taxonomy" id="2603818"/>
    <lineage>
        <taxon>Bacteria</taxon>
        <taxon>Pseudomonadati</taxon>
        <taxon>Pseudomonadota</taxon>
        <taxon>Betaproteobacteria</taxon>
        <taxon>Burkholderiales</taxon>
        <taxon>Burkholderiaceae</taxon>
        <taxon>Paraburkholderia</taxon>
    </lineage>
</organism>
<comment type="caution">
    <text evidence="1">The sequence shown here is derived from an EMBL/GenBank/DDBJ whole genome shotgun (WGS) entry which is preliminary data.</text>
</comment>
<evidence type="ECO:0000313" key="1">
    <source>
        <dbReference type="EMBL" id="KAA1007246.1"/>
    </source>
</evidence>
<sequence>MHIAHHAQKSAEKKFAAVIISLIILAPPGAAAQGKTRTEVDQETGRSAAIRPELVSETSYPDVNQMLTAQITRLKQQQLAPTKCSQQGWEWRYFGQYS</sequence>
<protein>
    <submittedName>
        <fullName evidence="1">Uncharacterized protein</fullName>
    </submittedName>
</protein>
<name>A0A5B0GWC3_9BURK</name>
<reference evidence="1 2" key="1">
    <citation type="submission" date="2019-08" db="EMBL/GenBank/DDBJ databases">
        <title>Paraburkholderia sp. DCY113.</title>
        <authorList>
            <person name="Kang J."/>
        </authorList>
    </citation>
    <scope>NUCLEOTIDE SEQUENCE [LARGE SCALE GENOMIC DNA]</scope>
    <source>
        <strain evidence="1 2">DCY113</strain>
    </source>
</reference>
<dbReference type="EMBL" id="VTUZ01000017">
    <property type="protein sequence ID" value="KAA1007246.1"/>
    <property type="molecule type" value="Genomic_DNA"/>
</dbReference>
<evidence type="ECO:0000313" key="2">
    <source>
        <dbReference type="Proteomes" id="UP000325273"/>
    </source>
</evidence>
<dbReference type="Proteomes" id="UP000325273">
    <property type="component" value="Unassembled WGS sequence"/>
</dbReference>